<dbReference type="Gene3D" id="3.40.30.10">
    <property type="entry name" value="Glutaredoxin"/>
    <property type="match status" value="1"/>
</dbReference>
<dbReference type="GO" id="GO:0008379">
    <property type="term" value="F:thioredoxin peroxidase activity"/>
    <property type="evidence" value="ECO:0007669"/>
    <property type="project" value="TreeGrafter"/>
</dbReference>
<evidence type="ECO:0000313" key="9">
    <source>
        <dbReference type="EMBL" id="TQE89726.1"/>
    </source>
</evidence>
<dbReference type="EMBL" id="VIGD01000017">
    <property type="protein sequence ID" value="TQE89726.1"/>
    <property type="molecule type" value="Genomic_DNA"/>
</dbReference>
<feature type="active site" description="Cysteine sulfenic acid (-SOH) intermediate; for peroxidase activity" evidence="7">
    <location>
        <position position="52"/>
    </location>
</feature>
<dbReference type="InterPro" id="IPR036249">
    <property type="entry name" value="Thioredoxin-like_sf"/>
</dbReference>
<evidence type="ECO:0000256" key="7">
    <source>
        <dbReference type="PIRSR" id="PIRSR000239-1"/>
    </source>
</evidence>
<gene>
    <name evidence="9" type="ORF">FKZ59_11885</name>
</gene>
<name>A0A540UZ11_9BACL</name>
<dbReference type="PROSITE" id="PS51352">
    <property type="entry name" value="THIOREDOXIN_2"/>
    <property type="match status" value="1"/>
</dbReference>
<keyword evidence="5" id="KW-1015">Disulfide bond</keyword>
<keyword evidence="3" id="KW-0049">Antioxidant</keyword>
<evidence type="ECO:0000256" key="6">
    <source>
        <dbReference type="ARBA" id="ARBA00023284"/>
    </source>
</evidence>
<dbReference type="PANTHER" id="PTHR10681">
    <property type="entry name" value="THIOREDOXIN PEROXIDASE"/>
    <property type="match status" value="1"/>
</dbReference>
<dbReference type="GO" id="GO:0006979">
    <property type="term" value="P:response to oxidative stress"/>
    <property type="evidence" value="ECO:0007669"/>
    <property type="project" value="TreeGrafter"/>
</dbReference>
<keyword evidence="4" id="KW-0560">Oxidoreductase</keyword>
<dbReference type="CDD" id="cd03015">
    <property type="entry name" value="PRX_Typ2cys"/>
    <property type="match status" value="1"/>
</dbReference>
<dbReference type="PIRSF" id="PIRSF000239">
    <property type="entry name" value="AHPC"/>
    <property type="match status" value="1"/>
</dbReference>
<dbReference type="GO" id="GO:0045454">
    <property type="term" value="P:cell redox homeostasis"/>
    <property type="evidence" value="ECO:0007669"/>
    <property type="project" value="TreeGrafter"/>
</dbReference>
<reference evidence="9 10" key="1">
    <citation type="submission" date="2019-06" db="EMBL/GenBank/DDBJ databases">
        <title>Genome sequence of Ureibacillus terrenus.</title>
        <authorList>
            <person name="Maclea K.S."/>
            <person name="Simoes M."/>
        </authorList>
    </citation>
    <scope>NUCLEOTIDE SEQUENCE [LARGE SCALE GENOMIC DNA]</scope>
    <source>
        <strain evidence="9 10">ATCC BAA-384</strain>
    </source>
</reference>
<organism evidence="9 10">
    <name type="scientific">Ureibacillus terrenus</name>
    <dbReference type="NCBI Taxonomy" id="118246"/>
    <lineage>
        <taxon>Bacteria</taxon>
        <taxon>Bacillati</taxon>
        <taxon>Bacillota</taxon>
        <taxon>Bacilli</taxon>
        <taxon>Bacillales</taxon>
        <taxon>Caryophanaceae</taxon>
        <taxon>Ureibacillus</taxon>
    </lineage>
</organism>
<evidence type="ECO:0000256" key="2">
    <source>
        <dbReference type="ARBA" id="ARBA00022559"/>
    </source>
</evidence>
<evidence type="ECO:0000256" key="4">
    <source>
        <dbReference type="ARBA" id="ARBA00023002"/>
    </source>
</evidence>
<feature type="domain" description="Thioredoxin" evidence="8">
    <location>
        <begin position="4"/>
        <end position="165"/>
    </location>
</feature>
<dbReference type="FunFam" id="3.40.30.10:FF:000101">
    <property type="entry name" value="2-cys peroxiredoxin"/>
    <property type="match status" value="1"/>
</dbReference>
<comment type="similarity">
    <text evidence="1">Belongs to the peroxiredoxin family. AhpC/Prx1 subfamily.</text>
</comment>
<evidence type="ECO:0000313" key="10">
    <source>
        <dbReference type="Proteomes" id="UP000315753"/>
    </source>
</evidence>
<dbReference type="GO" id="GO:0033554">
    <property type="term" value="P:cellular response to stress"/>
    <property type="evidence" value="ECO:0007669"/>
    <property type="project" value="TreeGrafter"/>
</dbReference>
<sequence>MAERLVGKQAPLFELDAVMPDKTFGKVSLEKIINEGKWTVLFFYPMDFTFVCPTEITAISDRYDEFQELEAEVIGVSTDSIYTHLAWINTERTKNGIGTLKYPLASDHTHAVAKEYGVLIEEEGVALRGLFIINPLGQIQYEVVHHNNVGRDVDEVLRVLQALQTGGLCPANWRPGESTL</sequence>
<dbReference type="Proteomes" id="UP000315753">
    <property type="component" value="Unassembled WGS sequence"/>
</dbReference>
<dbReference type="AlphaFoldDB" id="A0A540UZ11"/>
<dbReference type="PANTHER" id="PTHR10681:SF121">
    <property type="entry name" value="ALKYL HYDROPEROXIDE REDUCTASE C"/>
    <property type="match status" value="1"/>
</dbReference>
<dbReference type="OrthoDB" id="9812811at2"/>
<evidence type="ECO:0000256" key="3">
    <source>
        <dbReference type="ARBA" id="ARBA00022862"/>
    </source>
</evidence>
<evidence type="ECO:0000256" key="1">
    <source>
        <dbReference type="ARBA" id="ARBA00009796"/>
    </source>
</evidence>
<dbReference type="InterPro" id="IPR050217">
    <property type="entry name" value="Peroxiredoxin"/>
</dbReference>
<keyword evidence="6" id="KW-0676">Redox-active center</keyword>
<keyword evidence="10" id="KW-1185">Reference proteome</keyword>
<dbReference type="InterPro" id="IPR000866">
    <property type="entry name" value="AhpC/TSA"/>
</dbReference>
<accession>A0A540UZ11</accession>
<proteinExistence type="inferred from homology"/>
<dbReference type="Pfam" id="PF00578">
    <property type="entry name" value="AhpC-TSA"/>
    <property type="match status" value="1"/>
</dbReference>
<dbReference type="InterPro" id="IPR024706">
    <property type="entry name" value="Peroxiredoxin_AhpC-typ"/>
</dbReference>
<comment type="caution">
    <text evidence="9">The sequence shown here is derived from an EMBL/GenBank/DDBJ whole genome shotgun (WGS) entry which is preliminary data.</text>
</comment>
<dbReference type="SUPFAM" id="SSF52833">
    <property type="entry name" value="Thioredoxin-like"/>
    <property type="match status" value="1"/>
</dbReference>
<dbReference type="InterPro" id="IPR013766">
    <property type="entry name" value="Thioredoxin_domain"/>
</dbReference>
<dbReference type="RefSeq" id="WP_141602978.1">
    <property type="nucleotide sequence ID" value="NZ_JARMSB010000020.1"/>
</dbReference>
<evidence type="ECO:0000256" key="5">
    <source>
        <dbReference type="ARBA" id="ARBA00023157"/>
    </source>
</evidence>
<keyword evidence="2" id="KW-0575">Peroxidase</keyword>
<evidence type="ECO:0000259" key="8">
    <source>
        <dbReference type="PROSITE" id="PS51352"/>
    </source>
</evidence>
<dbReference type="GO" id="GO:0042744">
    <property type="term" value="P:hydrogen peroxide catabolic process"/>
    <property type="evidence" value="ECO:0007669"/>
    <property type="project" value="TreeGrafter"/>
</dbReference>
<dbReference type="GO" id="GO:0005829">
    <property type="term" value="C:cytosol"/>
    <property type="evidence" value="ECO:0007669"/>
    <property type="project" value="TreeGrafter"/>
</dbReference>
<protein>
    <submittedName>
        <fullName evidence="9">Peroxiredoxin</fullName>
    </submittedName>
</protein>